<proteinExistence type="predicted"/>
<dbReference type="EMBL" id="JAWDGP010001131">
    <property type="protein sequence ID" value="KAK3794231.1"/>
    <property type="molecule type" value="Genomic_DNA"/>
</dbReference>
<gene>
    <name evidence="1" type="ORF">RRG08_039012</name>
</gene>
<name>A0AAE1AVN9_9GAST</name>
<keyword evidence="2" id="KW-1185">Reference proteome</keyword>
<protein>
    <submittedName>
        <fullName evidence="1">Uncharacterized protein</fullName>
    </submittedName>
</protein>
<dbReference type="AlphaFoldDB" id="A0AAE1AVN9"/>
<comment type="caution">
    <text evidence="1">The sequence shown here is derived from an EMBL/GenBank/DDBJ whole genome shotgun (WGS) entry which is preliminary data.</text>
</comment>
<organism evidence="1 2">
    <name type="scientific">Elysia crispata</name>
    <name type="common">lettuce slug</name>
    <dbReference type="NCBI Taxonomy" id="231223"/>
    <lineage>
        <taxon>Eukaryota</taxon>
        <taxon>Metazoa</taxon>
        <taxon>Spiralia</taxon>
        <taxon>Lophotrochozoa</taxon>
        <taxon>Mollusca</taxon>
        <taxon>Gastropoda</taxon>
        <taxon>Heterobranchia</taxon>
        <taxon>Euthyneura</taxon>
        <taxon>Panpulmonata</taxon>
        <taxon>Sacoglossa</taxon>
        <taxon>Placobranchoidea</taxon>
        <taxon>Plakobranchidae</taxon>
        <taxon>Elysia</taxon>
    </lineage>
</organism>
<reference evidence="1" key="1">
    <citation type="journal article" date="2023" name="G3 (Bethesda)">
        <title>A reference genome for the long-term kleptoplast-retaining sea slug Elysia crispata morphotype clarki.</title>
        <authorList>
            <person name="Eastman K.E."/>
            <person name="Pendleton A.L."/>
            <person name="Shaikh M.A."/>
            <person name="Suttiyut T."/>
            <person name="Ogas R."/>
            <person name="Tomko P."/>
            <person name="Gavelis G."/>
            <person name="Widhalm J.R."/>
            <person name="Wisecaver J.H."/>
        </authorList>
    </citation>
    <scope>NUCLEOTIDE SEQUENCE</scope>
    <source>
        <strain evidence="1">ECLA1</strain>
    </source>
</reference>
<dbReference type="Proteomes" id="UP001283361">
    <property type="component" value="Unassembled WGS sequence"/>
</dbReference>
<sequence length="69" mass="7880">MDAGEEHRAPGGQTVLSLELEQSIVIHLSHLSNWGFPFDFLDLRMAVKRILDREGRNIPFFQDNCPGKE</sequence>
<accession>A0AAE1AVN9</accession>
<evidence type="ECO:0000313" key="1">
    <source>
        <dbReference type="EMBL" id="KAK3794231.1"/>
    </source>
</evidence>
<evidence type="ECO:0000313" key="2">
    <source>
        <dbReference type="Proteomes" id="UP001283361"/>
    </source>
</evidence>